<dbReference type="SUPFAM" id="SSF52058">
    <property type="entry name" value="L domain-like"/>
    <property type="match status" value="2"/>
</dbReference>
<comment type="caution">
    <text evidence="1">The sequence shown here is derived from an EMBL/GenBank/DDBJ whole genome shotgun (WGS) entry which is preliminary data.</text>
</comment>
<keyword evidence="2" id="KW-1185">Reference proteome</keyword>
<dbReference type="PANTHER" id="PTHR48010:SF58">
    <property type="entry name" value="RECEPTOR PROTEIN KINASE-LIKE PROTEIN ZAR1"/>
    <property type="match status" value="1"/>
</dbReference>
<dbReference type="FunFam" id="3.80.10.10:FF:000221">
    <property type="entry name" value="Leucine-rich repeat receptor-like protein kinase PXL1"/>
    <property type="match status" value="1"/>
</dbReference>
<name>X6PCQ4_RETFI</name>
<dbReference type="OrthoDB" id="2105857at2759"/>
<dbReference type="Gene3D" id="3.80.10.10">
    <property type="entry name" value="Ribonuclease Inhibitor"/>
    <property type="match status" value="1"/>
</dbReference>
<dbReference type="Pfam" id="PF00560">
    <property type="entry name" value="LRR_1"/>
    <property type="match status" value="3"/>
</dbReference>
<dbReference type="OMA" id="CLELHIN"/>
<proteinExistence type="predicted"/>
<dbReference type="PANTHER" id="PTHR48010">
    <property type="entry name" value="OS05G0588300 PROTEIN"/>
    <property type="match status" value="1"/>
</dbReference>
<dbReference type="InterPro" id="IPR001611">
    <property type="entry name" value="Leu-rich_rpt"/>
</dbReference>
<dbReference type="InterPro" id="IPR032675">
    <property type="entry name" value="LRR_dom_sf"/>
</dbReference>
<dbReference type="EMBL" id="ASPP01001206">
    <property type="protein sequence ID" value="ETO35863.1"/>
    <property type="molecule type" value="Genomic_DNA"/>
</dbReference>
<protein>
    <submittedName>
        <fullName evidence="1">Uncharacterized protein</fullName>
    </submittedName>
</protein>
<dbReference type="Proteomes" id="UP000023152">
    <property type="component" value="Unassembled WGS sequence"/>
</dbReference>
<evidence type="ECO:0000313" key="2">
    <source>
        <dbReference type="Proteomes" id="UP000023152"/>
    </source>
</evidence>
<dbReference type="AlphaFoldDB" id="X6PCQ4"/>
<accession>X6PCQ4</accession>
<reference evidence="1 2" key="1">
    <citation type="journal article" date="2013" name="Curr. Biol.">
        <title>The Genome of the Foraminiferan Reticulomyxa filosa.</title>
        <authorList>
            <person name="Glockner G."/>
            <person name="Hulsmann N."/>
            <person name="Schleicher M."/>
            <person name="Noegel A.A."/>
            <person name="Eichinger L."/>
            <person name="Gallinger C."/>
            <person name="Pawlowski J."/>
            <person name="Sierra R."/>
            <person name="Euteneuer U."/>
            <person name="Pillet L."/>
            <person name="Moustafa A."/>
            <person name="Platzer M."/>
            <person name="Groth M."/>
            <person name="Szafranski K."/>
            <person name="Schliwa M."/>
        </authorList>
    </citation>
    <scope>NUCLEOTIDE SEQUENCE [LARGE SCALE GENOMIC DNA]</scope>
</reference>
<gene>
    <name evidence="1" type="ORF">RFI_01199</name>
</gene>
<dbReference type="PRINTS" id="PR00019">
    <property type="entry name" value="LEURICHRPT"/>
</dbReference>
<evidence type="ECO:0000313" key="1">
    <source>
        <dbReference type="EMBL" id="ETO35863.1"/>
    </source>
</evidence>
<sequence>MQYAFFFFFWSCENKQNKRLNGTIPQTIGALTNLQKLILPMNDFVYTYKTIPKSINFLLLMKQLNSLSGSIPKEIGNLKKLREFNLNTNKLSLLFFLGRVLCMKCTSLTGTIPSKIGNMINLTLLIFGANKLNGTIPPEIGNLTKLHFLDLSENRLSGIIPNEIENLVELNSLLLNQNGLIGTIPAKIGNFRNLSVLELSRNGLSGTIPSEIGNLNKLIFLVLEQNELSGTIPKEIVNLWNLQYLMLVYFVQNKLFFFFFLEFLCENRLSGELPQLNILPFLKIVEVNSNMLSGTIPFDDSYNWDNLVMFSLEKNMFSGNLPKLPNQMNFTLILTLHMNRFSDHNLHDWYMHLGKQ</sequence>
<organism evidence="1 2">
    <name type="scientific">Reticulomyxa filosa</name>
    <dbReference type="NCBI Taxonomy" id="46433"/>
    <lineage>
        <taxon>Eukaryota</taxon>
        <taxon>Sar</taxon>
        <taxon>Rhizaria</taxon>
        <taxon>Retaria</taxon>
        <taxon>Foraminifera</taxon>
        <taxon>Monothalamids</taxon>
        <taxon>Reticulomyxidae</taxon>
        <taxon>Reticulomyxa</taxon>
    </lineage>
</organism>
<dbReference type="InterPro" id="IPR050994">
    <property type="entry name" value="At_inactive_RLKs"/>
</dbReference>